<evidence type="ECO:0000256" key="3">
    <source>
        <dbReference type="ARBA" id="ARBA00022553"/>
    </source>
</evidence>
<dbReference type="EMBL" id="CP035108">
    <property type="protein sequence ID" value="QAR32415.1"/>
    <property type="molecule type" value="Genomic_DNA"/>
</dbReference>
<dbReference type="InterPro" id="IPR036890">
    <property type="entry name" value="HATPase_C_sf"/>
</dbReference>
<dbReference type="CDD" id="cd00082">
    <property type="entry name" value="HisKA"/>
    <property type="match status" value="1"/>
</dbReference>
<dbReference type="Gene3D" id="3.40.50.2300">
    <property type="match status" value="1"/>
</dbReference>
<dbReference type="OrthoDB" id="9796457at2"/>
<dbReference type="SMART" id="SM00388">
    <property type="entry name" value="HisKA"/>
    <property type="match status" value="1"/>
</dbReference>
<evidence type="ECO:0000256" key="4">
    <source>
        <dbReference type="ARBA" id="ARBA00023012"/>
    </source>
</evidence>
<evidence type="ECO:0000256" key="5">
    <source>
        <dbReference type="PROSITE-ProRule" id="PRU00169"/>
    </source>
</evidence>
<protein>
    <recommendedName>
        <fullName evidence="2">histidine kinase</fullName>
        <ecNumber evidence="2">2.7.13.3</ecNumber>
    </recommendedName>
</protein>
<dbReference type="Gene3D" id="1.10.287.130">
    <property type="match status" value="1"/>
</dbReference>
<keyword evidence="10" id="KW-1185">Reference proteome</keyword>
<name>A0A410JWK6_9BACT</name>
<dbReference type="SMART" id="SM00448">
    <property type="entry name" value="REC"/>
    <property type="match status" value="1"/>
</dbReference>
<feature type="domain" description="Histidine kinase" evidence="7">
    <location>
        <begin position="442"/>
        <end position="665"/>
    </location>
</feature>
<feature type="modified residue" description="4-aspartylphosphate" evidence="5">
    <location>
        <position position="865"/>
    </location>
</feature>
<accession>A0A410JWK6</accession>
<dbReference type="InterPro" id="IPR011006">
    <property type="entry name" value="CheY-like_superfamily"/>
</dbReference>
<dbReference type="Pfam" id="PF00512">
    <property type="entry name" value="HisKA"/>
    <property type="match status" value="1"/>
</dbReference>
<dbReference type="Pfam" id="PF08269">
    <property type="entry name" value="dCache_2"/>
    <property type="match status" value="1"/>
</dbReference>
<dbReference type="Pfam" id="PF02518">
    <property type="entry name" value="HATPase_c"/>
    <property type="match status" value="1"/>
</dbReference>
<dbReference type="SUPFAM" id="SSF52172">
    <property type="entry name" value="CheY-like"/>
    <property type="match status" value="1"/>
</dbReference>
<dbReference type="KEGG" id="gtl:EP073_03070"/>
<evidence type="ECO:0000313" key="10">
    <source>
        <dbReference type="Proteomes" id="UP000287502"/>
    </source>
</evidence>
<evidence type="ECO:0000259" key="8">
    <source>
        <dbReference type="PROSITE" id="PS50110"/>
    </source>
</evidence>
<dbReference type="AlphaFoldDB" id="A0A410JWK6"/>
<keyword evidence="4" id="KW-0902">Two-component regulatory system</keyword>
<dbReference type="InterPro" id="IPR036097">
    <property type="entry name" value="HisK_dim/P_sf"/>
</dbReference>
<dbReference type="SUPFAM" id="SSF55874">
    <property type="entry name" value="ATPase domain of HSP90 chaperone/DNA topoisomerase II/histidine kinase"/>
    <property type="match status" value="1"/>
</dbReference>
<evidence type="ECO:0000313" key="9">
    <source>
        <dbReference type="EMBL" id="QAR32415.1"/>
    </source>
</evidence>
<dbReference type="Gene3D" id="3.30.450.20">
    <property type="entry name" value="PAS domain"/>
    <property type="match status" value="2"/>
</dbReference>
<dbReference type="InterPro" id="IPR003594">
    <property type="entry name" value="HATPase_dom"/>
</dbReference>
<dbReference type="SUPFAM" id="SSF47384">
    <property type="entry name" value="Homodimeric domain of signal transducing histidine kinase"/>
    <property type="match status" value="1"/>
</dbReference>
<feature type="domain" description="Response regulatory" evidence="8">
    <location>
        <begin position="816"/>
        <end position="935"/>
    </location>
</feature>
<dbReference type="Proteomes" id="UP000287502">
    <property type="component" value="Chromosome"/>
</dbReference>
<feature type="transmembrane region" description="Helical" evidence="6">
    <location>
        <begin position="341"/>
        <end position="363"/>
    </location>
</feature>
<dbReference type="SMART" id="SM00387">
    <property type="entry name" value="HATPase_c"/>
    <property type="match status" value="1"/>
</dbReference>
<dbReference type="GO" id="GO:0000155">
    <property type="term" value="F:phosphorelay sensor kinase activity"/>
    <property type="evidence" value="ECO:0007669"/>
    <property type="project" value="InterPro"/>
</dbReference>
<dbReference type="RefSeq" id="WP_128465702.1">
    <property type="nucleotide sequence ID" value="NZ_CP035108.1"/>
</dbReference>
<feature type="transmembrane region" description="Helical" evidence="6">
    <location>
        <begin position="12"/>
        <end position="32"/>
    </location>
</feature>
<proteinExistence type="predicted"/>
<dbReference type="CDD" id="cd17546">
    <property type="entry name" value="REC_hyHK_CKI1_RcsC-like"/>
    <property type="match status" value="1"/>
</dbReference>
<comment type="catalytic activity">
    <reaction evidence="1">
        <text>ATP + protein L-histidine = ADP + protein N-phospho-L-histidine.</text>
        <dbReference type="EC" id="2.7.13.3"/>
    </reaction>
</comment>
<evidence type="ECO:0000256" key="1">
    <source>
        <dbReference type="ARBA" id="ARBA00000085"/>
    </source>
</evidence>
<dbReference type="PANTHER" id="PTHR45339">
    <property type="entry name" value="HYBRID SIGNAL TRANSDUCTION HISTIDINE KINASE J"/>
    <property type="match status" value="1"/>
</dbReference>
<dbReference type="PANTHER" id="PTHR45339:SF1">
    <property type="entry name" value="HYBRID SIGNAL TRANSDUCTION HISTIDINE KINASE J"/>
    <property type="match status" value="1"/>
</dbReference>
<dbReference type="PROSITE" id="PS50109">
    <property type="entry name" value="HIS_KIN"/>
    <property type="match status" value="1"/>
</dbReference>
<dbReference type="Gene3D" id="3.30.565.10">
    <property type="entry name" value="Histidine kinase-like ATPase, C-terminal domain"/>
    <property type="match status" value="1"/>
</dbReference>
<organism evidence="9 10">
    <name type="scientific">Geovibrio thiophilus</name>
    <dbReference type="NCBI Taxonomy" id="139438"/>
    <lineage>
        <taxon>Bacteria</taxon>
        <taxon>Pseudomonadati</taxon>
        <taxon>Deferribacterota</taxon>
        <taxon>Deferribacteres</taxon>
        <taxon>Deferribacterales</taxon>
        <taxon>Geovibrionaceae</taxon>
        <taxon>Geovibrio</taxon>
    </lineage>
</organism>
<keyword evidence="3 5" id="KW-0597">Phosphoprotein</keyword>
<sequence>MYKTYSLGRTYFLTSLAAVFLFIILFSSFLAYNEYRDFTAKSDAVDEKLLKEGKENLQTMTYKVATFLENEQGLAEEKLKTQVRSRLDQGFGFIENIHGKYGKTEPREKVIRRITETFSEFTFGADSYFFIFDKNFRQIQGDFGLPEHVNLSEIKDYRGRYVVREIKETAMKGGGFVTYQWKKPGVNDFSYGKISYVRYFEPYGLIIGTGGYVQDVAEEVKREALQRIEHLVSSEKAFFYILDGSGNMLSHSEKDLIGKNINEIDNPVKRDSLKEILTFAENSREGYHGFDWIREDAETPSSMASYNLKYPEWNWVIGFAIYLEDVRKIIDQGKHELQVSLLQSMAIVGLTFLIVFAAAYLIAKRFSGKLEGEFSKFLDFFSGAAEKGAEIDADSMNYEEFRQLALYANRMNYENRRKTLELEKATAAARKASSTKSELISHISHELRTPLTGVLGFIELLDGTELDKIQKRFLRIIKHSSSNLVGVVNDILDFSKLETGSLVLNYDRFSPLSTFESMSELFGFMASESGMEFALYMDHSIPCELEGDVVRISQILSNLVENAVKFNAPGGCAMLDITAVRRNENAVRLRFSVEDNGIGVSDEKQTELEKLFSEYDTEIAERFEGLGGIGLSVSSDIVKLMHGEIGFYRAEKQGSVFWFELDFRVINAKPSVDAARVSDCYSAVFINDDMGDPGVTESQIMRCLKAFGNEVSYFSSLDDIEKLPFLDVVFYVYSENTKDKFLESIRTHEGVPIVLIMDIHRRFEEEDLRKRASSVLFKPIGLSDIYESVYIATSYMNDEPIRDEKQNGRTGGFKGTALVAEDNPVNQKMVRLILKELGLESVCVDNGRKAVEAFRQGGFDIVIMDINMPELGGIEAAKLINEYEKANFFKHVPVIALTAYAIKGDRERFIEAGMDDYLAKPVSIDIMRETLQKHLKVGNG</sequence>
<gene>
    <name evidence="9" type="ORF">EP073_03070</name>
</gene>
<evidence type="ECO:0000259" key="7">
    <source>
        <dbReference type="PROSITE" id="PS50109"/>
    </source>
</evidence>
<evidence type="ECO:0000256" key="2">
    <source>
        <dbReference type="ARBA" id="ARBA00012438"/>
    </source>
</evidence>
<dbReference type="InterPro" id="IPR003661">
    <property type="entry name" value="HisK_dim/P_dom"/>
</dbReference>
<keyword evidence="6" id="KW-0812">Transmembrane</keyword>
<dbReference type="InterPro" id="IPR004010">
    <property type="entry name" value="Double_Cache_2"/>
</dbReference>
<dbReference type="PROSITE" id="PS50110">
    <property type="entry name" value="RESPONSE_REGULATORY"/>
    <property type="match status" value="1"/>
</dbReference>
<dbReference type="Pfam" id="PF00072">
    <property type="entry name" value="Response_reg"/>
    <property type="match status" value="1"/>
</dbReference>
<evidence type="ECO:0000256" key="6">
    <source>
        <dbReference type="SAM" id="Phobius"/>
    </source>
</evidence>
<dbReference type="EC" id="2.7.13.3" evidence="2"/>
<dbReference type="InterPro" id="IPR005467">
    <property type="entry name" value="His_kinase_dom"/>
</dbReference>
<keyword evidence="6" id="KW-0472">Membrane</keyword>
<dbReference type="InterPro" id="IPR001789">
    <property type="entry name" value="Sig_transdc_resp-reg_receiver"/>
</dbReference>
<keyword evidence="6" id="KW-1133">Transmembrane helix</keyword>
<reference evidence="9 10" key="1">
    <citation type="submission" date="2019-01" db="EMBL/GenBank/DDBJ databases">
        <title>Geovibrio thiophilus DSM 11263, complete genome.</title>
        <authorList>
            <person name="Spring S."/>
            <person name="Bunk B."/>
            <person name="Sproer C."/>
        </authorList>
    </citation>
    <scope>NUCLEOTIDE SEQUENCE [LARGE SCALE GENOMIC DNA]</scope>
    <source>
        <strain evidence="9 10">DSM 11263</strain>
    </source>
</reference>